<dbReference type="Gene3D" id="3.90.870.10">
    <property type="entry name" value="DHBP synthase"/>
    <property type="match status" value="1"/>
</dbReference>
<protein>
    <recommendedName>
        <fullName evidence="3">L-threonylcarbamoyladenylate synthase</fullName>
        <ecNumber evidence="3">2.7.7.87</ecNumber>
    </recommendedName>
</protein>
<evidence type="ECO:0000256" key="5">
    <source>
        <dbReference type="ARBA" id="ARBA00022679"/>
    </source>
</evidence>
<evidence type="ECO:0000256" key="7">
    <source>
        <dbReference type="ARBA" id="ARBA00022695"/>
    </source>
</evidence>
<evidence type="ECO:0000259" key="11">
    <source>
        <dbReference type="PROSITE" id="PS51163"/>
    </source>
</evidence>
<dbReference type="Proteomes" id="UP000178379">
    <property type="component" value="Unassembled WGS sequence"/>
</dbReference>
<name>A0A1F6T212_9PROT</name>
<dbReference type="GO" id="GO:0005524">
    <property type="term" value="F:ATP binding"/>
    <property type="evidence" value="ECO:0007669"/>
    <property type="project" value="UniProtKB-KW"/>
</dbReference>
<dbReference type="PANTHER" id="PTHR17490">
    <property type="entry name" value="SUA5"/>
    <property type="match status" value="1"/>
</dbReference>
<feature type="domain" description="YrdC-like" evidence="11">
    <location>
        <begin position="3"/>
        <end position="181"/>
    </location>
</feature>
<proteinExistence type="inferred from homology"/>
<dbReference type="STRING" id="1817756.A2140_04870"/>
<reference evidence="12 13" key="1">
    <citation type="journal article" date="2016" name="Nat. Commun.">
        <title>Thousands of microbial genomes shed light on interconnected biogeochemical processes in an aquifer system.</title>
        <authorList>
            <person name="Anantharaman K."/>
            <person name="Brown C.T."/>
            <person name="Hug L.A."/>
            <person name="Sharon I."/>
            <person name="Castelle C.J."/>
            <person name="Probst A.J."/>
            <person name="Thomas B.C."/>
            <person name="Singh A."/>
            <person name="Wilkins M.J."/>
            <person name="Karaoz U."/>
            <person name="Brodie E.L."/>
            <person name="Williams K.H."/>
            <person name="Hubbard S.S."/>
            <person name="Banfield J.F."/>
        </authorList>
    </citation>
    <scope>NUCLEOTIDE SEQUENCE [LARGE SCALE GENOMIC DNA]</scope>
</reference>
<dbReference type="GO" id="GO:0000049">
    <property type="term" value="F:tRNA binding"/>
    <property type="evidence" value="ECO:0007669"/>
    <property type="project" value="TreeGrafter"/>
</dbReference>
<comment type="subcellular location">
    <subcellularLocation>
        <location evidence="1">Cytoplasm</location>
    </subcellularLocation>
</comment>
<dbReference type="GO" id="GO:0003725">
    <property type="term" value="F:double-stranded RNA binding"/>
    <property type="evidence" value="ECO:0007669"/>
    <property type="project" value="InterPro"/>
</dbReference>
<keyword evidence="4" id="KW-0963">Cytoplasm</keyword>
<keyword evidence="5" id="KW-0808">Transferase</keyword>
<evidence type="ECO:0000256" key="3">
    <source>
        <dbReference type="ARBA" id="ARBA00012584"/>
    </source>
</evidence>
<dbReference type="InterPro" id="IPR006070">
    <property type="entry name" value="Sua5-like_dom"/>
</dbReference>
<evidence type="ECO:0000256" key="8">
    <source>
        <dbReference type="ARBA" id="ARBA00022741"/>
    </source>
</evidence>
<dbReference type="GO" id="GO:0005737">
    <property type="term" value="C:cytoplasm"/>
    <property type="evidence" value="ECO:0007669"/>
    <property type="project" value="UniProtKB-SubCell"/>
</dbReference>
<dbReference type="Pfam" id="PF01300">
    <property type="entry name" value="Sua5_yciO_yrdC"/>
    <property type="match status" value="1"/>
</dbReference>
<dbReference type="GO" id="GO:0061710">
    <property type="term" value="F:L-threonylcarbamoyladenylate synthase"/>
    <property type="evidence" value="ECO:0007669"/>
    <property type="project" value="UniProtKB-EC"/>
</dbReference>
<keyword evidence="7" id="KW-0548">Nucleotidyltransferase</keyword>
<evidence type="ECO:0000256" key="9">
    <source>
        <dbReference type="ARBA" id="ARBA00022840"/>
    </source>
</evidence>
<evidence type="ECO:0000256" key="2">
    <source>
        <dbReference type="ARBA" id="ARBA00007663"/>
    </source>
</evidence>
<keyword evidence="8" id="KW-0547">Nucleotide-binding</keyword>
<keyword evidence="9" id="KW-0067">ATP-binding</keyword>
<accession>A0A1F6T212</accession>
<comment type="catalytic activity">
    <reaction evidence="10">
        <text>L-threonine + hydrogencarbonate + ATP = L-threonylcarbamoyladenylate + diphosphate + H2O</text>
        <dbReference type="Rhea" id="RHEA:36407"/>
        <dbReference type="ChEBI" id="CHEBI:15377"/>
        <dbReference type="ChEBI" id="CHEBI:17544"/>
        <dbReference type="ChEBI" id="CHEBI:30616"/>
        <dbReference type="ChEBI" id="CHEBI:33019"/>
        <dbReference type="ChEBI" id="CHEBI:57926"/>
        <dbReference type="ChEBI" id="CHEBI:73682"/>
        <dbReference type="EC" id="2.7.7.87"/>
    </reaction>
</comment>
<evidence type="ECO:0000313" key="12">
    <source>
        <dbReference type="EMBL" id="OGI39046.1"/>
    </source>
</evidence>
<comment type="caution">
    <text evidence="12">The sequence shown here is derived from an EMBL/GenBank/DDBJ whole genome shotgun (WGS) entry which is preliminary data.</text>
</comment>
<evidence type="ECO:0000313" key="13">
    <source>
        <dbReference type="Proteomes" id="UP000178379"/>
    </source>
</evidence>
<evidence type="ECO:0000256" key="10">
    <source>
        <dbReference type="ARBA" id="ARBA00048366"/>
    </source>
</evidence>
<comment type="similarity">
    <text evidence="2">Belongs to the SUA5 family.</text>
</comment>
<dbReference type="EC" id="2.7.7.87" evidence="3"/>
<evidence type="ECO:0000256" key="1">
    <source>
        <dbReference type="ARBA" id="ARBA00004496"/>
    </source>
</evidence>
<evidence type="ECO:0000256" key="4">
    <source>
        <dbReference type="ARBA" id="ARBA00022490"/>
    </source>
</evidence>
<sequence>MYTRDLQHAARVLKQGGLVAYATEYCFGLGCDPFNRDAVLRLLRIKRRPVKNGLIVLAADVAQLAPYVREVPDSIRNTWPGPHTWLLPVQPGVPGWITGAHDTIAVRVTAHPPAAALCRAAGMAIISTSANRAGSAPARSEREVLRRFARQIDCVLSGRVGGARAPTAIRDAASGALIRPS</sequence>
<dbReference type="AlphaFoldDB" id="A0A1F6T212"/>
<dbReference type="InterPro" id="IPR050156">
    <property type="entry name" value="TC-AMP_synthase_SUA5"/>
</dbReference>
<dbReference type="EMBL" id="MFSQ01000100">
    <property type="protein sequence ID" value="OGI39046.1"/>
    <property type="molecule type" value="Genomic_DNA"/>
</dbReference>
<dbReference type="GO" id="GO:0006450">
    <property type="term" value="P:regulation of translational fidelity"/>
    <property type="evidence" value="ECO:0007669"/>
    <property type="project" value="TreeGrafter"/>
</dbReference>
<dbReference type="InterPro" id="IPR017945">
    <property type="entry name" value="DHBP_synth_RibB-like_a/b_dom"/>
</dbReference>
<dbReference type="PANTHER" id="PTHR17490:SF18">
    <property type="entry name" value="THREONYLCARBAMOYL-AMP SYNTHASE"/>
    <property type="match status" value="1"/>
</dbReference>
<gene>
    <name evidence="12" type="ORF">A2140_04870</name>
</gene>
<keyword evidence="6" id="KW-0819">tRNA processing</keyword>
<dbReference type="SUPFAM" id="SSF55821">
    <property type="entry name" value="YrdC/RibB"/>
    <property type="match status" value="1"/>
</dbReference>
<dbReference type="GO" id="GO:0002949">
    <property type="term" value="P:tRNA threonylcarbamoyladenosine modification"/>
    <property type="evidence" value="ECO:0007669"/>
    <property type="project" value="InterPro"/>
</dbReference>
<dbReference type="PROSITE" id="PS51163">
    <property type="entry name" value="YRDC"/>
    <property type="match status" value="1"/>
</dbReference>
<dbReference type="InterPro" id="IPR023535">
    <property type="entry name" value="TC-AMP_synthase"/>
</dbReference>
<organism evidence="12 13">
    <name type="scientific">Candidatus Muproteobacteria bacterium RBG_16_62_13</name>
    <dbReference type="NCBI Taxonomy" id="1817756"/>
    <lineage>
        <taxon>Bacteria</taxon>
        <taxon>Pseudomonadati</taxon>
        <taxon>Pseudomonadota</taxon>
        <taxon>Candidatus Muproteobacteria</taxon>
    </lineage>
</organism>
<dbReference type="HAMAP" id="MF_01852">
    <property type="entry name" value="TsaC"/>
    <property type="match status" value="1"/>
</dbReference>
<evidence type="ECO:0000256" key="6">
    <source>
        <dbReference type="ARBA" id="ARBA00022694"/>
    </source>
</evidence>